<accession>A0A914BW10</accession>
<protein>
    <submittedName>
        <fullName evidence="5">Ras-GAP domain-containing protein</fullName>
    </submittedName>
</protein>
<dbReference type="GO" id="GO:0005096">
    <property type="term" value="F:GTPase activator activity"/>
    <property type="evidence" value="ECO:0007669"/>
    <property type="project" value="UniProtKB-KW"/>
</dbReference>
<reference evidence="5" key="1">
    <citation type="submission" date="2022-11" db="UniProtKB">
        <authorList>
            <consortium name="WormBaseParasite"/>
        </authorList>
    </citation>
    <scope>IDENTIFICATION</scope>
</reference>
<organism evidence="4 5">
    <name type="scientific">Acrobeloides nanus</name>
    <dbReference type="NCBI Taxonomy" id="290746"/>
    <lineage>
        <taxon>Eukaryota</taxon>
        <taxon>Metazoa</taxon>
        <taxon>Ecdysozoa</taxon>
        <taxon>Nematoda</taxon>
        <taxon>Chromadorea</taxon>
        <taxon>Rhabditida</taxon>
        <taxon>Tylenchina</taxon>
        <taxon>Cephalobomorpha</taxon>
        <taxon>Cephaloboidea</taxon>
        <taxon>Cephalobidae</taxon>
        <taxon>Acrobeloides</taxon>
    </lineage>
</organism>
<dbReference type="Pfam" id="PF00616">
    <property type="entry name" value="RasGAP"/>
    <property type="match status" value="1"/>
</dbReference>
<sequence>MLDVWSNVSGFLCSTAHLIYSTEQAHVMNFLIKSLALLRLDASNGRDVMCKNVKELISFEMDYSLDYFILHVISGQLSQNISNNRFVEHIIYILKNMLSRRATIVLKTETTIQMVSSLLIHSEQPGVRLEPATFGDTISTKSSGSSGLAGSLIAQQKAILLLKKMSGLFSLILENVSVQKIPTQLQSRLVDFFINSLVSISGYGHSAMKSETVIALLEALTKLLSVMTISLAGGTFNKLFNLLIESFHQHDGAKLSQSPSTQNAAIFATTSNSINQSINEMSVCSAELKDRLNDATLSTIANLISGNLELGITRLIEVAWNGDPKLRKLILEAVSRVLNQKSSNSATVQAEVHAKLCELHKLITIITDEGTLPLVNALINALPTENADQLSRVLVINFSEKHLLNELLWVILYREAECSMSPSTLFRGSSLASKIIGYCFRVYGHAYLHQTLTPLFQYLQENPNRVYEIEQEKVPQGVALEETINETKKMAELAFNLIVDSEQNFPGRLRSVCHALFHVINTRFPNSGLSALGKILFLRFFNPAIVSPYENQMMNKRPTKAMSRGLTLVSKILQATVNQSSLSKEGGMAYFQSLINEQAEAVNNFLSSIALNDSSVSWLESATLAPSLNKILLRNIHQLFSDHRCEIVSQLRLLTTHTNLCSRVDALLHALPEQISSTKFASVSDSGDSSLPPFYQINQVDNSLATFVLVLRRITMAEVDSVKKYIDEKCAKLRFSCVIDCLLCEYPVSLAKVFSTNIMPNIDKLIVLFCSPKVLTQLNEPYFNKTPIMFESSSIVVHYDQLPNITLRLMTIQPTSHYSARMLASNGINVTIKLIENFVKIERECKWHDRPLIASDVFACTAFEQIELINKNTVTFVINENQMMSLHLDDARDLVEKIFAMRSRNTINACSDAQIQIQANYEDVITLALVHIGDADVEVRTTAYKLLNFLISTLNLPIKAPIQDAPGIFVPSNCARFLTNIVTSLVNNRPQLMLSLLPKIIHHGSNGLLNCLKDSWSSLSNMEKESLDEIFAVLIVSSNHGPLSTLILNTVWPIIGQQHAILEHLLTHLLQSHISLTKISEICQALVAESLQFSVVVIGQTIAGLHASADTHIQKLLAMLLVISFNASNVILDSQLPNLMHILTCLVGTGSKFMCCAIFAITSNIFHSFSTNSSYTFAEDFHRTLSLFLQQLNSEETLRLFDVAEIGDGQVIINEAMRLMSIEDEFELYTLQSNDGSINEQNSDRISNDENHKVPLSNVHQLISLFMAIVGEIEKNLEGGRQWISEWRATSKYWAFHTGSSQNLQIRSLIAYSCLANSVIDVDIRTTVSLLLQVVKRRESLTSIAGVTLSLIRLHTLTPSNSSIHRLIFWIVILLFQLENAQIYEYGIQLLHANLVTLDQMGVFEHTSLEQIAMDARIHLEWDLKALDQYAGLSFRANFHFALIGYLLKGLRQPFLCTKVLQLIQLILRIIAKTNHCNPFVLSQNSLPYLLALLPFDDKVQQRFRLASTSEQTSTTRSVLPPQWSLNTSSSSNVIAENPIINVWNEDEEEETAVLLDPHVIIGEQLQSLTVTVLAILARSCPNVHLVLDFLLEAVSVFPSVVPVIECLLDQRIVGLVQSCHSVQMLSTVVRLIETSALDDSTTGTTPQQVCTFLQQSGFAGLWRYAGAFLSTRASRQAINANLISCLECILACL</sequence>
<name>A0A914BW10_9BILA</name>
<evidence type="ECO:0000259" key="3">
    <source>
        <dbReference type="PROSITE" id="PS50018"/>
    </source>
</evidence>
<dbReference type="PANTHER" id="PTHR10194:SF142">
    <property type="entry name" value="NEUROFIBROMIN"/>
    <property type="match status" value="1"/>
</dbReference>
<dbReference type="Gene3D" id="1.10.506.10">
    <property type="entry name" value="GTPase Activation - p120gap, domain 1"/>
    <property type="match status" value="2"/>
</dbReference>
<proteinExistence type="predicted"/>
<dbReference type="PROSITE" id="PS50018">
    <property type="entry name" value="RAS_GTPASE_ACTIV_2"/>
    <property type="match status" value="1"/>
</dbReference>
<dbReference type="Proteomes" id="UP000887540">
    <property type="component" value="Unplaced"/>
</dbReference>
<feature type="domain" description="Ras-GAP" evidence="3">
    <location>
        <begin position="386"/>
        <end position="578"/>
    </location>
</feature>
<dbReference type="SMART" id="SM00323">
    <property type="entry name" value="RasGAP"/>
    <property type="match status" value="1"/>
</dbReference>
<dbReference type="InterPro" id="IPR008936">
    <property type="entry name" value="Rho_GTPase_activation_prot"/>
</dbReference>
<evidence type="ECO:0000256" key="1">
    <source>
        <dbReference type="ARBA" id="ARBA00022468"/>
    </source>
</evidence>
<evidence type="ECO:0000313" key="4">
    <source>
        <dbReference type="Proteomes" id="UP000887540"/>
    </source>
</evidence>
<evidence type="ECO:0000313" key="5">
    <source>
        <dbReference type="WBParaSite" id="ACRNAN_Path_1129.g4367.t1"/>
    </source>
</evidence>
<dbReference type="SUPFAM" id="SSF48350">
    <property type="entry name" value="GTPase activation domain, GAP"/>
    <property type="match status" value="1"/>
</dbReference>
<dbReference type="WBParaSite" id="ACRNAN_Path_1129.g4367.t1">
    <property type="protein sequence ID" value="ACRNAN_Path_1129.g4367.t1"/>
    <property type="gene ID" value="ACRNAN_Path_1129.g4367"/>
</dbReference>
<dbReference type="InterPro" id="IPR001936">
    <property type="entry name" value="RasGAP_dom"/>
</dbReference>
<keyword evidence="2" id="KW-0597">Phosphoprotein</keyword>
<keyword evidence="4" id="KW-1185">Reference proteome</keyword>
<dbReference type="InterPro" id="IPR039360">
    <property type="entry name" value="Ras_GTPase"/>
</dbReference>
<keyword evidence="1" id="KW-0343">GTPase activation</keyword>
<dbReference type="PANTHER" id="PTHR10194">
    <property type="entry name" value="RAS GTPASE-ACTIVATING PROTEINS"/>
    <property type="match status" value="1"/>
</dbReference>
<evidence type="ECO:0000256" key="2">
    <source>
        <dbReference type="ARBA" id="ARBA00022553"/>
    </source>
</evidence>